<dbReference type="Pfam" id="PF02254">
    <property type="entry name" value="TrkA_N"/>
    <property type="match status" value="1"/>
</dbReference>
<protein>
    <recommendedName>
        <fullName evidence="1">Trk system potassium uptake protein TrkA</fullName>
    </recommendedName>
</protein>
<dbReference type="PRINTS" id="PR00335">
    <property type="entry name" value="KUPTAKETRKA"/>
</dbReference>
<keyword evidence="2" id="KW-0406">Ion transport</keyword>
<dbReference type="Proteomes" id="UP000595053">
    <property type="component" value="Chromosome"/>
</dbReference>
<gene>
    <name evidence="7" type="ORF">INS88_04530</name>
</gene>
<keyword evidence="8" id="KW-1185">Reference proteome</keyword>
<dbReference type="PROSITE" id="PS51201">
    <property type="entry name" value="RCK_N"/>
    <property type="match status" value="1"/>
</dbReference>
<dbReference type="PANTHER" id="PTHR43833:SF8">
    <property type="entry name" value="TRK SYSTEM POTASSIUM UPTAKE PROTEIN TRKA"/>
    <property type="match status" value="1"/>
</dbReference>
<dbReference type="InterPro" id="IPR003148">
    <property type="entry name" value="RCK_N"/>
</dbReference>
<dbReference type="Gene3D" id="3.30.70.1450">
    <property type="entry name" value="Regulator of K+ conductance, C-terminal domain"/>
    <property type="match status" value="1"/>
</dbReference>
<evidence type="ECO:0000256" key="3">
    <source>
        <dbReference type="ARBA" id="ARBA00022958"/>
    </source>
</evidence>
<name>A0A7M1QX84_9ACTO</name>
<sequence length="222" mass="23937">MHFVIMGCGRVGASLAVNLMDRGHSVAIIDQNSHAFRRLPDDFQGQQVTGVGFDRNALRQAGIEDAAGFAAVSSGDNSNIIAARVVRETFGVENVVARIYDATRAGVYNKLGIDVVAPVSWTSDQVMRNLIPLGPHVEHIDSATGTSLFYVDLDSTWYGHTVGDIERNTAARVAYITRNLELVLPNVNTVLQDGDEVRLLASVGQAEAIQRVLNHPAGADSR</sequence>
<feature type="domain" description="RCK N-terminal" evidence="5">
    <location>
        <begin position="1"/>
        <end position="117"/>
    </location>
</feature>
<dbReference type="Pfam" id="PF02080">
    <property type="entry name" value="TrkA_C"/>
    <property type="match status" value="1"/>
</dbReference>
<dbReference type="InterPro" id="IPR036291">
    <property type="entry name" value="NAD(P)-bd_dom_sf"/>
</dbReference>
<evidence type="ECO:0000256" key="4">
    <source>
        <dbReference type="ARBA" id="ARBA00023027"/>
    </source>
</evidence>
<dbReference type="EMBL" id="CP063213">
    <property type="protein sequence ID" value="QOR46466.1"/>
    <property type="molecule type" value="Genomic_DNA"/>
</dbReference>
<dbReference type="InterPro" id="IPR050721">
    <property type="entry name" value="Trk_Ktr_HKT_K-transport"/>
</dbReference>
<dbReference type="PROSITE" id="PS51202">
    <property type="entry name" value="RCK_C"/>
    <property type="match status" value="1"/>
</dbReference>
<proteinExistence type="predicted"/>
<dbReference type="AlphaFoldDB" id="A0A7M1QX84"/>
<dbReference type="GO" id="GO:0005886">
    <property type="term" value="C:plasma membrane"/>
    <property type="evidence" value="ECO:0007669"/>
    <property type="project" value="InterPro"/>
</dbReference>
<evidence type="ECO:0000313" key="8">
    <source>
        <dbReference type="Proteomes" id="UP000595053"/>
    </source>
</evidence>
<reference evidence="7 8" key="1">
    <citation type="submission" date="2020-10" db="EMBL/GenBank/DDBJ databases">
        <title>Trueperella pecoris sp. nov. isolated from bovine and porcine specimens.</title>
        <authorList>
            <person name="Schoenecker L."/>
            <person name="Schnydrig P."/>
            <person name="Brodard I."/>
            <person name="Thomann A."/>
            <person name="Hemphill A."/>
            <person name="Rodriguez-Campos S."/>
            <person name="Perreten V."/>
            <person name="Jores J."/>
            <person name="Kittl S."/>
        </authorList>
    </citation>
    <scope>NUCLEOTIDE SEQUENCE [LARGE SCALE GENOMIC DNA]</scope>
    <source>
        <strain evidence="7 8">15A0121</strain>
    </source>
</reference>
<evidence type="ECO:0000256" key="2">
    <source>
        <dbReference type="ARBA" id="ARBA00022538"/>
    </source>
</evidence>
<dbReference type="InterPro" id="IPR006036">
    <property type="entry name" value="K_uptake_TrkA"/>
</dbReference>
<keyword evidence="2" id="KW-0633">Potassium transport</keyword>
<evidence type="ECO:0000259" key="6">
    <source>
        <dbReference type="PROSITE" id="PS51202"/>
    </source>
</evidence>
<keyword evidence="4" id="KW-0520">NAD</keyword>
<dbReference type="RefSeq" id="WP_197551675.1">
    <property type="nucleotide sequence ID" value="NZ_CP063213.1"/>
</dbReference>
<dbReference type="InterPro" id="IPR006037">
    <property type="entry name" value="RCK_C"/>
</dbReference>
<evidence type="ECO:0000313" key="7">
    <source>
        <dbReference type="EMBL" id="QOR46466.1"/>
    </source>
</evidence>
<dbReference type="PANTHER" id="PTHR43833">
    <property type="entry name" value="POTASSIUM CHANNEL PROTEIN 2-RELATED-RELATED"/>
    <property type="match status" value="1"/>
</dbReference>
<dbReference type="SUPFAM" id="SSF116726">
    <property type="entry name" value="TrkA C-terminal domain-like"/>
    <property type="match status" value="1"/>
</dbReference>
<dbReference type="InterPro" id="IPR036721">
    <property type="entry name" value="RCK_C_sf"/>
</dbReference>
<evidence type="ECO:0000256" key="1">
    <source>
        <dbReference type="ARBA" id="ARBA00017378"/>
    </source>
</evidence>
<feature type="domain" description="RCK C-terminal" evidence="6">
    <location>
        <begin position="134"/>
        <end position="215"/>
    </location>
</feature>
<organism evidence="7 8">
    <name type="scientific">Trueperella pecoris</name>
    <dbReference type="NCBI Taxonomy" id="2733571"/>
    <lineage>
        <taxon>Bacteria</taxon>
        <taxon>Bacillati</taxon>
        <taxon>Actinomycetota</taxon>
        <taxon>Actinomycetes</taxon>
        <taxon>Actinomycetales</taxon>
        <taxon>Actinomycetaceae</taxon>
        <taxon>Trueperella</taxon>
    </lineage>
</organism>
<dbReference type="SUPFAM" id="SSF51735">
    <property type="entry name" value="NAD(P)-binding Rossmann-fold domains"/>
    <property type="match status" value="1"/>
</dbReference>
<dbReference type="Gene3D" id="3.40.50.720">
    <property type="entry name" value="NAD(P)-binding Rossmann-like Domain"/>
    <property type="match status" value="1"/>
</dbReference>
<keyword evidence="3" id="KW-0630">Potassium</keyword>
<evidence type="ECO:0000259" key="5">
    <source>
        <dbReference type="PROSITE" id="PS51201"/>
    </source>
</evidence>
<dbReference type="GO" id="GO:0015079">
    <property type="term" value="F:potassium ion transmembrane transporter activity"/>
    <property type="evidence" value="ECO:0007669"/>
    <property type="project" value="InterPro"/>
</dbReference>
<accession>A0A7M1QX84</accession>
<keyword evidence="2" id="KW-0813">Transport</keyword>